<feature type="chain" id="PRO_5045676356" description="Secreted protein" evidence="2">
    <location>
        <begin position="18"/>
        <end position="168"/>
    </location>
</feature>
<evidence type="ECO:0000313" key="4">
    <source>
        <dbReference type="Proteomes" id="UP001367316"/>
    </source>
</evidence>
<evidence type="ECO:0000313" key="3">
    <source>
        <dbReference type="EMBL" id="KAK7612501.1"/>
    </source>
</evidence>
<keyword evidence="4" id="KW-1185">Reference proteome</keyword>
<organism evidence="3 4">
    <name type="scientific">Phyllosticta paracitricarpa</name>
    <dbReference type="NCBI Taxonomy" id="2016321"/>
    <lineage>
        <taxon>Eukaryota</taxon>
        <taxon>Fungi</taxon>
        <taxon>Dikarya</taxon>
        <taxon>Ascomycota</taxon>
        <taxon>Pezizomycotina</taxon>
        <taxon>Dothideomycetes</taxon>
        <taxon>Dothideomycetes incertae sedis</taxon>
        <taxon>Botryosphaeriales</taxon>
        <taxon>Phyllostictaceae</taxon>
        <taxon>Phyllosticta</taxon>
    </lineage>
</organism>
<keyword evidence="2" id="KW-0732">Signal</keyword>
<feature type="region of interest" description="Disordered" evidence="1">
    <location>
        <begin position="115"/>
        <end position="140"/>
    </location>
</feature>
<proteinExistence type="predicted"/>
<comment type="caution">
    <text evidence="3">The sequence shown here is derived from an EMBL/GenBank/DDBJ whole genome shotgun (WGS) entry which is preliminary data.</text>
</comment>
<gene>
    <name evidence="3" type="ORF">JOL62DRAFT_27909</name>
</gene>
<feature type="signal peptide" evidence="2">
    <location>
        <begin position="1"/>
        <end position="17"/>
    </location>
</feature>
<reference evidence="3 4" key="1">
    <citation type="submission" date="2024-04" db="EMBL/GenBank/DDBJ databases">
        <title>Phyllosticta paracitricarpa is synonymous to the EU quarantine fungus P. citricarpa based on phylogenomic analyses.</title>
        <authorList>
            <consortium name="Lawrence Berkeley National Laboratory"/>
            <person name="Van ingen-buijs V.A."/>
            <person name="Van westerhoven A.C."/>
            <person name="Haridas S."/>
            <person name="Skiadas P."/>
            <person name="Martin F."/>
            <person name="Groenewald J.Z."/>
            <person name="Crous P.W."/>
            <person name="Seidl M.F."/>
        </authorList>
    </citation>
    <scope>NUCLEOTIDE SEQUENCE [LARGE SCALE GENOMIC DNA]</scope>
    <source>
        <strain evidence="3 4">CBS 141358</strain>
    </source>
</reference>
<dbReference type="EMBL" id="JBBPBF010000010">
    <property type="protein sequence ID" value="KAK7612501.1"/>
    <property type="molecule type" value="Genomic_DNA"/>
</dbReference>
<evidence type="ECO:0000256" key="1">
    <source>
        <dbReference type="SAM" id="MobiDB-lite"/>
    </source>
</evidence>
<accession>A0ABR1NBC4</accession>
<protein>
    <recommendedName>
        <fullName evidence="5">Secreted protein</fullName>
    </recommendedName>
</protein>
<evidence type="ECO:0000256" key="2">
    <source>
        <dbReference type="SAM" id="SignalP"/>
    </source>
</evidence>
<sequence>MASLLARFWIFCHVCGAWLCVSCCSPSGQQSSQLSTAFKRTIFWVDKILEPAFLSSQNADIYMRIQDATLEPQLPARRIPTSITVLDSPRHYDPQICRRESRLSPRLLILTHSPHHQDTQHHLNPACRANHGRPRNAHHASAPAALGPLMALLPLRPPLPLPPARIRR</sequence>
<name>A0ABR1NBC4_9PEZI</name>
<evidence type="ECO:0008006" key="5">
    <source>
        <dbReference type="Google" id="ProtNLM"/>
    </source>
</evidence>
<dbReference type="Proteomes" id="UP001367316">
    <property type="component" value="Unassembled WGS sequence"/>
</dbReference>